<feature type="compositionally biased region" description="Gly residues" evidence="1">
    <location>
        <begin position="43"/>
        <end position="55"/>
    </location>
</feature>
<feature type="compositionally biased region" description="Basic residues" evidence="1">
    <location>
        <begin position="241"/>
        <end position="250"/>
    </location>
</feature>
<sequence>MSDAAQLLGDLPPWERSEAWRWYDYLDEGAVAEDDGGVEGAVDAGGGDGEDPGGGVDDGVGVGAVVAAGADDEDAPLVGVEGAERDGVGEEVGLEGGAHADGDGHHVHAVAHSVVDGLEHGRARAPAQRARLVHGHAARRRAALRRAAGQAVVPRAGHHRARRRRRRVRAVPHGVPRRAACRRHRPRRRRRRRRAGLAAVVPRADELLVAAALLEVRAFHAHAAPPRRHRPHPGVAEARRLRPHTCRRPQ</sequence>
<keyword evidence="3" id="KW-1185">Reference proteome</keyword>
<proteinExistence type="predicted"/>
<accession>A0A0P0V150</accession>
<dbReference type="PaxDb" id="39947-A0A0P0V150"/>
<dbReference type="InParanoid" id="A0A0P0V150"/>
<reference evidence="2 3" key="2">
    <citation type="journal article" date="2013" name="Plant Cell Physiol.">
        <title>Rice Annotation Project Database (RAP-DB): an integrative and interactive database for rice genomics.</title>
        <authorList>
            <person name="Sakai H."/>
            <person name="Lee S.S."/>
            <person name="Tanaka T."/>
            <person name="Numa H."/>
            <person name="Kim J."/>
            <person name="Kawahara Y."/>
            <person name="Wakimoto H."/>
            <person name="Yang C.C."/>
            <person name="Iwamoto M."/>
            <person name="Abe T."/>
            <person name="Yamada Y."/>
            <person name="Muto A."/>
            <person name="Inokuchi H."/>
            <person name="Ikemura T."/>
            <person name="Matsumoto T."/>
            <person name="Sasaki T."/>
            <person name="Itoh T."/>
        </authorList>
    </citation>
    <scope>NUCLEOTIDE SEQUENCE [LARGE SCALE GENOMIC DNA]</scope>
    <source>
        <strain evidence="3">cv. Nipponbare</strain>
    </source>
</reference>
<dbReference type="Gramene" id="Os01t0278975-00">
    <property type="protein sequence ID" value="Os01t0278975-00"/>
    <property type="gene ID" value="Os01g0278975"/>
</dbReference>
<feature type="compositionally biased region" description="Basic residues" evidence="1">
    <location>
        <begin position="156"/>
        <end position="194"/>
    </location>
</feature>
<gene>
    <name evidence="2" type="ordered locus">Os01g0278975</name>
    <name evidence="2" type="ORF">OSNPB_010278975</name>
</gene>
<dbReference type="AlphaFoldDB" id="A0A0P0V150"/>
<organism evidence="2 3">
    <name type="scientific">Oryza sativa subsp. japonica</name>
    <name type="common">Rice</name>
    <dbReference type="NCBI Taxonomy" id="39947"/>
    <lineage>
        <taxon>Eukaryota</taxon>
        <taxon>Viridiplantae</taxon>
        <taxon>Streptophyta</taxon>
        <taxon>Embryophyta</taxon>
        <taxon>Tracheophyta</taxon>
        <taxon>Spermatophyta</taxon>
        <taxon>Magnoliopsida</taxon>
        <taxon>Liliopsida</taxon>
        <taxon>Poales</taxon>
        <taxon>Poaceae</taxon>
        <taxon>BOP clade</taxon>
        <taxon>Oryzoideae</taxon>
        <taxon>Oryzeae</taxon>
        <taxon>Oryzinae</taxon>
        <taxon>Oryza</taxon>
        <taxon>Oryza sativa</taxon>
    </lineage>
</organism>
<dbReference type="EMBL" id="AP014957">
    <property type="protein sequence ID" value="BAS71575.1"/>
    <property type="molecule type" value="Genomic_DNA"/>
</dbReference>
<evidence type="ECO:0000313" key="3">
    <source>
        <dbReference type="Proteomes" id="UP000059680"/>
    </source>
</evidence>
<evidence type="ECO:0000256" key="1">
    <source>
        <dbReference type="SAM" id="MobiDB-lite"/>
    </source>
</evidence>
<feature type="region of interest" description="Disordered" evidence="1">
    <location>
        <begin position="151"/>
        <end position="194"/>
    </location>
</feature>
<reference evidence="2 3" key="3">
    <citation type="journal article" date="2013" name="Rice">
        <title>Improvement of the Oryza sativa Nipponbare reference genome using next generation sequence and optical map data.</title>
        <authorList>
            <person name="Kawahara Y."/>
            <person name="de la Bastide M."/>
            <person name="Hamilton J.P."/>
            <person name="Kanamori H."/>
            <person name="McCombie W.R."/>
            <person name="Ouyang S."/>
            <person name="Schwartz D.C."/>
            <person name="Tanaka T."/>
            <person name="Wu J."/>
            <person name="Zhou S."/>
            <person name="Childs K.L."/>
            <person name="Davidson R.M."/>
            <person name="Lin H."/>
            <person name="Quesada-Ocampo L."/>
            <person name="Vaillancourt B."/>
            <person name="Sakai H."/>
            <person name="Lee S.S."/>
            <person name="Kim J."/>
            <person name="Numa H."/>
            <person name="Itoh T."/>
            <person name="Buell C.R."/>
            <person name="Matsumoto T."/>
        </authorList>
    </citation>
    <scope>NUCLEOTIDE SEQUENCE [LARGE SCALE GENOMIC DNA]</scope>
    <source>
        <strain evidence="3">cv. Nipponbare</strain>
    </source>
</reference>
<dbReference type="Proteomes" id="UP000059680">
    <property type="component" value="Chromosome 1"/>
</dbReference>
<protein>
    <submittedName>
        <fullName evidence="2">Os01g0278975 protein</fullName>
    </submittedName>
</protein>
<feature type="region of interest" description="Disordered" evidence="1">
    <location>
        <begin position="32"/>
        <end position="55"/>
    </location>
</feature>
<reference evidence="3" key="1">
    <citation type="journal article" date="2005" name="Nature">
        <title>The map-based sequence of the rice genome.</title>
        <authorList>
            <consortium name="International rice genome sequencing project (IRGSP)"/>
            <person name="Matsumoto T."/>
            <person name="Wu J."/>
            <person name="Kanamori H."/>
            <person name="Katayose Y."/>
            <person name="Fujisawa M."/>
            <person name="Namiki N."/>
            <person name="Mizuno H."/>
            <person name="Yamamoto K."/>
            <person name="Antonio B.A."/>
            <person name="Baba T."/>
            <person name="Sakata K."/>
            <person name="Nagamura Y."/>
            <person name="Aoki H."/>
            <person name="Arikawa K."/>
            <person name="Arita K."/>
            <person name="Bito T."/>
            <person name="Chiden Y."/>
            <person name="Fujitsuka N."/>
            <person name="Fukunaka R."/>
            <person name="Hamada M."/>
            <person name="Harada C."/>
            <person name="Hayashi A."/>
            <person name="Hijishita S."/>
            <person name="Honda M."/>
            <person name="Hosokawa S."/>
            <person name="Ichikawa Y."/>
            <person name="Idonuma A."/>
            <person name="Iijima M."/>
            <person name="Ikeda M."/>
            <person name="Ikeno M."/>
            <person name="Ito K."/>
            <person name="Ito S."/>
            <person name="Ito T."/>
            <person name="Ito Y."/>
            <person name="Ito Y."/>
            <person name="Iwabuchi A."/>
            <person name="Kamiya K."/>
            <person name="Karasawa W."/>
            <person name="Kurita K."/>
            <person name="Katagiri S."/>
            <person name="Kikuta A."/>
            <person name="Kobayashi H."/>
            <person name="Kobayashi N."/>
            <person name="Machita K."/>
            <person name="Maehara T."/>
            <person name="Masukawa M."/>
            <person name="Mizubayashi T."/>
            <person name="Mukai Y."/>
            <person name="Nagasaki H."/>
            <person name="Nagata Y."/>
            <person name="Naito S."/>
            <person name="Nakashima M."/>
            <person name="Nakama Y."/>
            <person name="Nakamichi Y."/>
            <person name="Nakamura M."/>
            <person name="Meguro A."/>
            <person name="Negishi M."/>
            <person name="Ohta I."/>
            <person name="Ohta T."/>
            <person name="Okamoto M."/>
            <person name="Ono N."/>
            <person name="Saji S."/>
            <person name="Sakaguchi M."/>
            <person name="Sakai K."/>
            <person name="Shibata M."/>
            <person name="Shimokawa T."/>
            <person name="Song J."/>
            <person name="Takazaki Y."/>
            <person name="Terasawa K."/>
            <person name="Tsugane M."/>
            <person name="Tsuji K."/>
            <person name="Ueda S."/>
            <person name="Waki K."/>
            <person name="Yamagata H."/>
            <person name="Yamamoto M."/>
            <person name="Yamamoto S."/>
            <person name="Yamane H."/>
            <person name="Yoshiki S."/>
            <person name="Yoshihara R."/>
            <person name="Yukawa K."/>
            <person name="Zhong H."/>
            <person name="Yano M."/>
            <person name="Yuan Q."/>
            <person name="Ouyang S."/>
            <person name="Liu J."/>
            <person name="Jones K.M."/>
            <person name="Gansberger K."/>
            <person name="Moffat K."/>
            <person name="Hill J."/>
            <person name="Bera J."/>
            <person name="Fadrosh D."/>
            <person name="Jin S."/>
            <person name="Johri S."/>
            <person name="Kim M."/>
            <person name="Overton L."/>
            <person name="Reardon M."/>
            <person name="Tsitrin T."/>
            <person name="Vuong H."/>
            <person name="Weaver B."/>
            <person name="Ciecko A."/>
            <person name="Tallon L."/>
            <person name="Jackson J."/>
            <person name="Pai G."/>
            <person name="Aken S.V."/>
            <person name="Utterback T."/>
            <person name="Reidmuller S."/>
            <person name="Feldblyum T."/>
            <person name="Hsiao J."/>
            <person name="Zismann V."/>
            <person name="Iobst S."/>
            <person name="de Vazeille A.R."/>
            <person name="Buell C.R."/>
            <person name="Ying K."/>
            <person name="Li Y."/>
            <person name="Lu T."/>
            <person name="Huang Y."/>
            <person name="Zhao Q."/>
            <person name="Feng Q."/>
            <person name="Zhang L."/>
            <person name="Zhu J."/>
            <person name="Weng Q."/>
            <person name="Mu J."/>
            <person name="Lu Y."/>
            <person name="Fan D."/>
            <person name="Liu Y."/>
            <person name="Guan J."/>
            <person name="Zhang Y."/>
            <person name="Yu S."/>
            <person name="Liu X."/>
            <person name="Zhang Y."/>
            <person name="Hong G."/>
            <person name="Han B."/>
            <person name="Choisne N."/>
            <person name="Demange N."/>
            <person name="Orjeda G."/>
            <person name="Samain S."/>
            <person name="Cattolico L."/>
            <person name="Pelletier E."/>
            <person name="Couloux A."/>
            <person name="Segurens B."/>
            <person name="Wincker P."/>
            <person name="D'Hont A."/>
            <person name="Scarpelli C."/>
            <person name="Weissenbach J."/>
            <person name="Salanoubat M."/>
            <person name="Quetier F."/>
            <person name="Yu Y."/>
            <person name="Kim H.R."/>
            <person name="Rambo T."/>
            <person name="Currie J."/>
            <person name="Collura K."/>
            <person name="Luo M."/>
            <person name="Yang T."/>
            <person name="Ammiraju J.S.S."/>
            <person name="Engler F."/>
            <person name="Soderlund C."/>
            <person name="Wing R.A."/>
            <person name="Palmer L.E."/>
            <person name="de la Bastide M."/>
            <person name="Spiegel L."/>
            <person name="Nascimento L."/>
            <person name="Zutavern T."/>
            <person name="O'Shaughnessy A."/>
            <person name="Dike S."/>
            <person name="Dedhia N."/>
            <person name="Preston R."/>
            <person name="Balija V."/>
            <person name="McCombie W.R."/>
            <person name="Chow T."/>
            <person name="Chen H."/>
            <person name="Chung M."/>
            <person name="Chen C."/>
            <person name="Shaw J."/>
            <person name="Wu H."/>
            <person name="Hsiao K."/>
            <person name="Chao Y."/>
            <person name="Chu M."/>
            <person name="Cheng C."/>
            <person name="Hour A."/>
            <person name="Lee P."/>
            <person name="Lin S."/>
            <person name="Lin Y."/>
            <person name="Liou J."/>
            <person name="Liu S."/>
            <person name="Hsing Y."/>
            <person name="Raghuvanshi S."/>
            <person name="Mohanty A."/>
            <person name="Bharti A.K."/>
            <person name="Gaur A."/>
            <person name="Gupta V."/>
            <person name="Kumar D."/>
            <person name="Ravi V."/>
            <person name="Vij S."/>
            <person name="Kapur A."/>
            <person name="Khurana P."/>
            <person name="Khurana P."/>
            <person name="Khurana J.P."/>
            <person name="Tyagi A.K."/>
            <person name="Gaikwad K."/>
            <person name="Singh A."/>
            <person name="Dalal V."/>
            <person name="Srivastava S."/>
            <person name="Dixit A."/>
            <person name="Pal A.K."/>
            <person name="Ghazi I.A."/>
            <person name="Yadav M."/>
            <person name="Pandit A."/>
            <person name="Bhargava A."/>
            <person name="Sureshbabu K."/>
            <person name="Batra K."/>
            <person name="Sharma T.R."/>
            <person name="Mohapatra T."/>
            <person name="Singh N.K."/>
            <person name="Messing J."/>
            <person name="Nelson A.B."/>
            <person name="Fuks G."/>
            <person name="Kavchok S."/>
            <person name="Keizer G."/>
            <person name="Linton E."/>
            <person name="Llaca V."/>
            <person name="Song R."/>
            <person name="Tanyolac B."/>
            <person name="Young S."/>
            <person name="Ho-Il K."/>
            <person name="Hahn J.H."/>
            <person name="Sangsakoo G."/>
            <person name="Vanavichit A."/>
            <person name="de Mattos Luiz.A.T."/>
            <person name="Zimmer P.D."/>
            <person name="Malone G."/>
            <person name="Dellagostin O."/>
            <person name="de Oliveira A.C."/>
            <person name="Bevan M."/>
            <person name="Bancroft I."/>
            <person name="Minx P."/>
            <person name="Cordum H."/>
            <person name="Wilson R."/>
            <person name="Cheng Z."/>
            <person name="Jin W."/>
            <person name="Jiang J."/>
            <person name="Leong S.A."/>
            <person name="Iwama H."/>
            <person name="Gojobori T."/>
            <person name="Itoh T."/>
            <person name="Niimura Y."/>
            <person name="Fujii Y."/>
            <person name="Habara T."/>
            <person name="Sakai H."/>
            <person name="Sato Y."/>
            <person name="Wilson G."/>
            <person name="Kumar K."/>
            <person name="McCouch S."/>
            <person name="Juretic N."/>
            <person name="Hoen D."/>
            <person name="Wright S."/>
            <person name="Bruskiewich R."/>
            <person name="Bureau T."/>
            <person name="Miyao A."/>
            <person name="Hirochika H."/>
            <person name="Nishikawa T."/>
            <person name="Kadowaki K."/>
            <person name="Sugiura M."/>
            <person name="Burr B."/>
            <person name="Sasaki T."/>
        </authorList>
    </citation>
    <scope>NUCLEOTIDE SEQUENCE [LARGE SCALE GENOMIC DNA]</scope>
    <source>
        <strain evidence="3">cv. Nipponbare</strain>
    </source>
</reference>
<feature type="region of interest" description="Disordered" evidence="1">
    <location>
        <begin position="224"/>
        <end position="250"/>
    </location>
</feature>
<name>A0A0P0V150_ORYSJ</name>
<evidence type="ECO:0000313" key="2">
    <source>
        <dbReference type="EMBL" id="BAS71575.1"/>
    </source>
</evidence>